<gene>
    <name evidence="1" type="ORF">CQR44_0711</name>
</gene>
<dbReference type="Gene3D" id="3.40.50.300">
    <property type="entry name" value="P-loop containing nucleotide triphosphate hydrolases"/>
    <property type="match status" value="1"/>
</dbReference>
<dbReference type="InterPro" id="IPR027417">
    <property type="entry name" value="P-loop_NTPase"/>
</dbReference>
<dbReference type="Proteomes" id="UP000233731">
    <property type="component" value="Unassembled WGS sequence"/>
</dbReference>
<dbReference type="GO" id="GO:0051213">
    <property type="term" value="F:dioxygenase activity"/>
    <property type="evidence" value="ECO:0007669"/>
    <property type="project" value="UniProtKB-KW"/>
</dbReference>
<dbReference type="AlphaFoldDB" id="A0A2N3RBD3"/>
<protein>
    <submittedName>
        <fullName evidence="1">Aromatic ring-opening dioxygenase LigA</fullName>
    </submittedName>
</protein>
<dbReference type="EMBL" id="PCHJ01000013">
    <property type="protein sequence ID" value="PKV09808.1"/>
    <property type="molecule type" value="Genomic_DNA"/>
</dbReference>
<reference evidence="1 2" key="1">
    <citation type="submission" date="2017-10" db="EMBL/GenBank/DDBJ databases">
        <title>Bifidobacterium genomics.</title>
        <authorList>
            <person name="Lugli G.A."/>
            <person name="Milani C."/>
            <person name="Mancabelli L."/>
        </authorList>
    </citation>
    <scope>NUCLEOTIDE SEQUENCE [LARGE SCALE GENOMIC DNA]</scope>
    <source>
        <strain evidence="1 2">1460B</strain>
    </source>
</reference>
<organism evidence="1 2">
    <name type="scientific">Bifidobacterium asteroides</name>
    <dbReference type="NCBI Taxonomy" id="1684"/>
    <lineage>
        <taxon>Bacteria</taxon>
        <taxon>Bacillati</taxon>
        <taxon>Actinomycetota</taxon>
        <taxon>Actinomycetes</taxon>
        <taxon>Bifidobacteriales</taxon>
        <taxon>Bifidobacteriaceae</taxon>
        <taxon>Bifidobacterium</taxon>
    </lineage>
</organism>
<keyword evidence="1" id="KW-0560">Oxidoreductase</keyword>
<accession>A0A2N3RBD3</accession>
<evidence type="ECO:0000313" key="2">
    <source>
        <dbReference type="Proteomes" id="UP000233731"/>
    </source>
</evidence>
<sequence>MKLHYVCPFCFSEHKIYDVEFACDMRKICGKKDADGNVLVPAGAGEDDPKMAAYKGVPRIQGPHHFRAPSSAFTKFSMPDKAVCDWCNQVSHTRVCPDCHNPLPVTIDTDQEAIVALIGTRGSGKSTYVGVLIHEMMKRLFRPFNGTFQLYGPEDQQQYKERFEEDLYRLHHLIPQTQSHIAGQTVTENRPILGTLKLQSTGLFKKIQAMTLVFFDSAGEDWESEEAIRILAKYVSHSSGIIFLIDPLANSAVRSAIDDEEAVRTSTSVDEGEVSEPAEVLNRVADLIRRDRNMKQTDKIDIPVAAAFSKLDVLEDAGILPPGSALAQPSPHVQLGKFDDADRQAVDQEMRGLLSTWNQGDFLSALDMNYTTNSCMAFSAIGRAPEQNNEIAPPVPKRIEDAMFWILHIRGLI</sequence>
<proteinExistence type="predicted"/>
<dbReference type="RefSeq" id="WP_101432331.1">
    <property type="nucleotide sequence ID" value="NZ_PCHJ01000013.1"/>
</dbReference>
<dbReference type="SUPFAM" id="SSF52540">
    <property type="entry name" value="P-loop containing nucleoside triphosphate hydrolases"/>
    <property type="match status" value="1"/>
</dbReference>
<evidence type="ECO:0000313" key="1">
    <source>
        <dbReference type="EMBL" id="PKV09808.1"/>
    </source>
</evidence>
<keyword evidence="1" id="KW-0223">Dioxygenase</keyword>
<comment type="caution">
    <text evidence="1">The sequence shown here is derived from an EMBL/GenBank/DDBJ whole genome shotgun (WGS) entry which is preliminary data.</text>
</comment>
<name>A0A2N3RBD3_9BIFI</name>